<dbReference type="SUPFAM" id="SSF48371">
    <property type="entry name" value="ARM repeat"/>
    <property type="match status" value="1"/>
</dbReference>
<gene>
    <name evidence="2" type="ORF">RMAR00112_LOCUS10371</name>
</gene>
<name>A0A7S3EC57_9RHOD</name>
<keyword evidence="1" id="KW-1133">Transmembrane helix</keyword>
<protein>
    <recommendedName>
        <fullName evidence="3">Armadillo repeat-containing domain-containing protein</fullName>
    </recommendedName>
</protein>
<dbReference type="EMBL" id="HBHW01013264">
    <property type="protein sequence ID" value="CAE0042406.1"/>
    <property type="molecule type" value="Transcribed_RNA"/>
</dbReference>
<dbReference type="AlphaFoldDB" id="A0A7S3EC57"/>
<sequence>MSTARTQARVRRIVAEAQRVKTTSLPTKEPMVGAFKRRTYIKICAVVITLTATVSTIRWIHNQYEAGMRVLSRYDNTKMKLAGMKRIERFARFALPGKLQLLRDSNVFEFLMSFLVDTKEDPEVQAKALGLLALLLRDRLSREKALQNEAFLLPLAVFLSLGEVNTTVVAAGTELFQGILLTEENLSLLNQTRTGREVIEKLTPASIPTASREMNAIEQTTKED</sequence>
<evidence type="ECO:0000313" key="2">
    <source>
        <dbReference type="EMBL" id="CAE0042406.1"/>
    </source>
</evidence>
<dbReference type="InterPro" id="IPR016024">
    <property type="entry name" value="ARM-type_fold"/>
</dbReference>
<accession>A0A7S3EC57</accession>
<feature type="transmembrane region" description="Helical" evidence="1">
    <location>
        <begin position="40"/>
        <end position="60"/>
    </location>
</feature>
<evidence type="ECO:0000256" key="1">
    <source>
        <dbReference type="SAM" id="Phobius"/>
    </source>
</evidence>
<reference evidence="2" key="1">
    <citation type="submission" date="2021-01" db="EMBL/GenBank/DDBJ databases">
        <authorList>
            <person name="Corre E."/>
            <person name="Pelletier E."/>
            <person name="Niang G."/>
            <person name="Scheremetjew M."/>
            <person name="Finn R."/>
            <person name="Kale V."/>
            <person name="Holt S."/>
            <person name="Cochrane G."/>
            <person name="Meng A."/>
            <person name="Brown T."/>
            <person name="Cohen L."/>
        </authorList>
    </citation>
    <scope>NUCLEOTIDE SEQUENCE</scope>
    <source>
        <strain evidence="2">CCMP 769</strain>
    </source>
</reference>
<evidence type="ECO:0008006" key="3">
    <source>
        <dbReference type="Google" id="ProtNLM"/>
    </source>
</evidence>
<organism evidence="2">
    <name type="scientific">Rhodosorus marinus</name>
    <dbReference type="NCBI Taxonomy" id="101924"/>
    <lineage>
        <taxon>Eukaryota</taxon>
        <taxon>Rhodophyta</taxon>
        <taxon>Stylonematophyceae</taxon>
        <taxon>Stylonematales</taxon>
        <taxon>Stylonemataceae</taxon>
        <taxon>Rhodosorus</taxon>
    </lineage>
</organism>
<proteinExistence type="predicted"/>
<keyword evidence="1" id="KW-0472">Membrane</keyword>
<keyword evidence="1" id="KW-0812">Transmembrane</keyword>